<keyword evidence="2" id="KW-1185">Reference proteome</keyword>
<dbReference type="EMBL" id="CM056742">
    <property type="protein sequence ID" value="KAJ8676735.1"/>
    <property type="molecule type" value="Genomic_DNA"/>
</dbReference>
<organism evidence="1 2">
    <name type="scientific">Eretmocerus hayati</name>
    <dbReference type="NCBI Taxonomy" id="131215"/>
    <lineage>
        <taxon>Eukaryota</taxon>
        <taxon>Metazoa</taxon>
        <taxon>Ecdysozoa</taxon>
        <taxon>Arthropoda</taxon>
        <taxon>Hexapoda</taxon>
        <taxon>Insecta</taxon>
        <taxon>Pterygota</taxon>
        <taxon>Neoptera</taxon>
        <taxon>Endopterygota</taxon>
        <taxon>Hymenoptera</taxon>
        <taxon>Apocrita</taxon>
        <taxon>Proctotrupomorpha</taxon>
        <taxon>Chalcidoidea</taxon>
        <taxon>Aphelinidae</taxon>
        <taxon>Aphelininae</taxon>
        <taxon>Eretmocerus</taxon>
    </lineage>
</organism>
<accession>A0ACC2NZN1</accession>
<dbReference type="Proteomes" id="UP001239111">
    <property type="component" value="Chromosome 2"/>
</dbReference>
<reference evidence="1" key="1">
    <citation type="submission" date="2023-04" db="EMBL/GenBank/DDBJ databases">
        <title>A chromosome-level genome assembly of the parasitoid wasp Eretmocerus hayati.</title>
        <authorList>
            <person name="Zhong Y."/>
            <person name="Liu S."/>
            <person name="Liu Y."/>
        </authorList>
    </citation>
    <scope>NUCLEOTIDE SEQUENCE</scope>
    <source>
        <strain evidence="1">ZJU_SS_LIU_2023</strain>
    </source>
</reference>
<proteinExistence type="predicted"/>
<comment type="caution">
    <text evidence="1">The sequence shown here is derived from an EMBL/GenBank/DDBJ whole genome shotgun (WGS) entry which is preliminary data.</text>
</comment>
<name>A0ACC2NZN1_9HYME</name>
<sequence>MARAGALYQLLRAVLAFSISASLVQALSRDRLYRVDLPGVAKLQAEPNGAVTTAEVQLRTPVFLYDRQYSSIFVNGNGVLSFIRPMNRFFNIPFPLDDPVVAPLYTHVDIRGSGKIQFVETDDPEILGQAGSVVRSSFKNALNFKPTHVFLATWLDVGYFDGKKDKVNTFQVAISSNGTHSYAEFLYPENGIQWVQGESHPNGLPDAKAQAGIMGDSKLYTLTGSGTDQIRNLDKLSNLHRSGQWVFQIGPATEGRNIKVPDNLDASQTKEMMKNCRNGGSTQCHSKATCVDHEHGFCCVCKEGHFGNGKYCQPNDVPLRVIGKVSGEINGQIFTDKDLQCYVQTKDGRTYTALARVPETIGDRFQLLNPMSGVIGWLFAKPIGDMKNGFQLTGGVFNHTLELNFKSTGDKLTVRSKYLGLDVYGQLRLESQINGFLPPVEEGGRVEFGDHDLMLTRTTPGTIRSSTERNYRLAATPSFDHPFTEDQTIIFNECGPASVAGNENDLEAKSETSRLKFTRGVTSYEGHEGIVRFATNAKIGPLEDEDPCILGRASCGYHSSCVAEADSFRCICDPGYQQQYDKNGNASCVDINECSVGNHVCSPDADCLNTEGSHTCSCRPGFSGDGRICEKLASCDDTRCSDYEQCVMMHGTPICTCIPGFENTENGCYPVQRTPCNEARDCSPQATCEFNEERRVHMCNCNPGYLGNGYDCYPDTDIGATGDEPPIPQCQQGVCWCSTGWTFQNNMCVREDDAFLDHGSGEVINEPPCNVLNRCHPYAQCIHDLSTDKYACHCIRGYEGDGVQCSKTEISCLDVDICDPNASCRQDDPIARCVCNSGYRGDGITCTPHDECRDDKECDDNERCSYVPAHSRYECTCQQGYSSVDGQCVAGDCSSNADLCHVNARCVSDPGGRGDYRCVCNNGFHGDGIRQCVEGYVNCNEVNNCGQNAVCGYNQSASSYSCICLP</sequence>
<evidence type="ECO:0000313" key="1">
    <source>
        <dbReference type="EMBL" id="KAJ8676735.1"/>
    </source>
</evidence>
<feature type="non-terminal residue" evidence="1">
    <location>
        <position position="966"/>
    </location>
</feature>
<evidence type="ECO:0000313" key="2">
    <source>
        <dbReference type="Proteomes" id="UP001239111"/>
    </source>
</evidence>
<protein>
    <submittedName>
        <fullName evidence="1">Uncharacterized protein</fullName>
    </submittedName>
</protein>
<gene>
    <name evidence="1" type="ORF">QAD02_012522</name>
</gene>